<evidence type="ECO:0000259" key="4">
    <source>
        <dbReference type="PROSITE" id="PS50039"/>
    </source>
</evidence>
<dbReference type="AlphaFoldDB" id="L8HL43"/>
<gene>
    <name evidence="5" type="ORF">ACA1_292840</name>
</gene>
<dbReference type="VEuPathDB" id="AmoebaDB:ACA1_292840"/>
<protein>
    <recommendedName>
        <fullName evidence="4">Fork-head domain-containing protein</fullName>
    </recommendedName>
</protein>
<dbReference type="GO" id="GO:0043565">
    <property type="term" value="F:sequence-specific DNA binding"/>
    <property type="evidence" value="ECO:0007669"/>
    <property type="project" value="InterPro"/>
</dbReference>
<dbReference type="GeneID" id="14926446"/>
<accession>L8HL43</accession>
<evidence type="ECO:0000313" key="5">
    <source>
        <dbReference type="EMBL" id="ELR25393.1"/>
    </source>
</evidence>
<proteinExistence type="predicted"/>
<dbReference type="GO" id="GO:0005634">
    <property type="term" value="C:nucleus"/>
    <property type="evidence" value="ECO:0007669"/>
    <property type="project" value="UniProtKB-SubCell"/>
</dbReference>
<dbReference type="SUPFAM" id="SSF46785">
    <property type="entry name" value="Winged helix' DNA-binding domain"/>
    <property type="match status" value="1"/>
</dbReference>
<feature type="compositionally biased region" description="Acidic residues" evidence="3">
    <location>
        <begin position="120"/>
        <end position="129"/>
    </location>
</feature>
<dbReference type="RefSeq" id="XP_004368148.1">
    <property type="nucleotide sequence ID" value="XM_004368091.1"/>
</dbReference>
<evidence type="ECO:0000256" key="2">
    <source>
        <dbReference type="PROSITE-ProRule" id="PRU00089"/>
    </source>
</evidence>
<dbReference type="EMBL" id="KB007805">
    <property type="protein sequence ID" value="ELR25393.1"/>
    <property type="molecule type" value="Genomic_DNA"/>
</dbReference>
<dbReference type="Proteomes" id="UP000011083">
    <property type="component" value="Unassembled WGS sequence"/>
</dbReference>
<keyword evidence="1 2" id="KW-0238">DNA-binding</keyword>
<feature type="compositionally biased region" description="Low complexity" evidence="3">
    <location>
        <begin position="45"/>
        <end position="56"/>
    </location>
</feature>
<organism evidence="5 6">
    <name type="scientific">Acanthamoeba castellanii (strain ATCC 30010 / Neff)</name>
    <dbReference type="NCBI Taxonomy" id="1257118"/>
    <lineage>
        <taxon>Eukaryota</taxon>
        <taxon>Amoebozoa</taxon>
        <taxon>Discosea</taxon>
        <taxon>Longamoebia</taxon>
        <taxon>Centramoebida</taxon>
        <taxon>Acanthamoebidae</taxon>
        <taxon>Acanthamoeba</taxon>
    </lineage>
</organism>
<dbReference type="InterPro" id="IPR001766">
    <property type="entry name" value="Fork_head_dom"/>
</dbReference>
<dbReference type="GO" id="GO:0003700">
    <property type="term" value="F:DNA-binding transcription factor activity"/>
    <property type="evidence" value="ECO:0007669"/>
    <property type="project" value="InterPro"/>
</dbReference>
<dbReference type="KEGG" id="acan:ACA1_292840"/>
<keyword evidence="2" id="KW-0539">Nucleus</keyword>
<dbReference type="InterPro" id="IPR036388">
    <property type="entry name" value="WH-like_DNA-bd_sf"/>
</dbReference>
<reference evidence="5 6" key="1">
    <citation type="journal article" date="2013" name="Genome Biol.">
        <title>Genome of Acanthamoeba castellanii highlights extensive lateral gene transfer and early evolution of tyrosine kinase signaling.</title>
        <authorList>
            <person name="Clarke M."/>
            <person name="Lohan A.J."/>
            <person name="Liu B."/>
            <person name="Lagkouvardos I."/>
            <person name="Roy S."/>
            <person name="Zafar N."/>
            <person name="Bertelli C."/>
            <person name="Schilde C."/>
            <person name="Kianianmomeni A."/>
            <person name="Burglin T.R."/>
            <person name="Frech C."/>
            <person name="Turcotte B."/>
            <person name="Kopec K.O."/>
            <person name="Synnott J.M."/>
            <person name="Choo C."/>
            <person name="Paponov I."/>
            <person name="Finkler A."/>
            <person name="Soon Heng Tan C."/>
            <person name="Hutchins A.P."/>
            <person name="Weinmeier T."/>
            <person name="Rattei T."/>
            <person name="Chu J.S."/>
            <person name="Gimenez G."/>
            <person name="Irimia M."/>
            <person name="Rigden D.J."/>
            <person name="Fitzpatrick D.A."/>
            <person name="Lorenzo-Morales J."/>
            <person name="Bateman A."/>
            <person name="Chiu C.H."/>
            <person name="Tang P."/>
            <person name="Hegemann P."/>
            <person name="Fromm H."/>
            <person name="Raoult D."/>
            <person name="Greub G."/>
            <person name="Miranda-Saavedra D."/>
            <person name="Chen N."/>
            <person name="Nash P."/>
            <person name="Ginger M.L."/>
            <person name="Horn M."/>
            <person name="Schaap P."/>
            <person name="Caler L."/>
            <person name="Loftus B."/>
        </authorList>
    </citation>
    <scope>NUCLEOTIDE SEQUENCE [LARGE SCALE GENOMIC DNA]</scope>
    <source>
        <strain evidence="5 6">Neff</strain>
    </source>
</reference>
<comment type="subcellular location">
    <subcellularLocation>
        <location evidence="2">Nucleus</location>
    </subcellularLocation>
</comment>
<feature type="DNA-binding region" description="Fork-head" evidence="2">
    <location>
        <begin position="134"/>
        <end position="215"/>
    </location>
</feature>
<dbReference type="InterPro" id="IPR036390">
    <property type="entry name" value="WH_DNA-bd_sf"/>
</dbReference>
<keyword evidence="6" id="KW-1185">Reference proteome</keyword>
<dbReference type="Gene3D" id="1.10.10.10">
    <property type="entry name" value="Winged helix-like DNA-binding domain superfamily/Winged helix DNA-binding domain"/>
    <property type="match status" value="1"/>
</dbReference>
<evidence type="ECO:0000256" key="1">
    <source>
        <dbReference type="ARBA" id="ARBA00023125"/>
    </source>
</evidence>
<feature type="region of interest" description="Disordered" evidence="3">
    <location>
        <begin position="223"/>
        <end position="244"/>
    </location>
</feature>
<feature type="compositionally biased region" description="Acidic residues" evidence="3">
    <location>
        <begin position="104"/>
        <end position="113"/>
    </location>
</feature>
<feature type="region of interest" description="Disordered" evidence="3">
    <location>
        <begin position="1"/>
        <end position="135"/>
    </location>
</feature>
<evidence type="ECO:0000313" key="6">
    <source>
        <dbReference type="Proteomes" id="UP000011083"/>
    </source>
</evidence>
<feature type="domain" description="Fork-head" evidence="4">
    <location>
        <begin position="134"/>
        <end position="215"/>
    </location>
</feature>
<evidence type="ECO:0000256" key="3">
    <source>
        <dbReference type="SAM" id="MobiDB-lite"/>
    </source>
</evidence>
<dbReference type="PROSITE" id="PS50039">
    <property type="entry name" value="FORK_HEAD_3"/>
    <property type="match status" value="1"/>
</dbReference>
<feature type="compositionally biased region" description="Basic and acidic residues" evidence="3">
    <location>
        <begin position="20"/>
        <end position="34"/>
    </location>
</feature>
<name>L8HL43_ACACF</name>
<sequence>MVSHDPRCQKATHVAAPSEHLVDDNVSRGGEKGQVKQVGRKRRLALSASSDSNSNYADEDYQPPASGDVDYEEPAPKRSRHVEEADEKQSGCTDEWQVPSSPLLDEEDDEEDSSTSSSSENEEDNEDVIEVPHPPPRTWVAKVEWALGRRGGKGTLADIYTTIEAAFPEEVDGKRNWKAAIRSCLSKNEKRKFYKPHAHGSSLAAGSGKDHLWSLVVPREGGATRPAVRRGRPAGRRATTTRRMTTRHARLVEEQQQQPPQQQQHQQEEKAQELVMVHPQELMDELDDLPDVLVEQFVKEERMAQLLRQKELLEQDIHRLLEDNNADCADGLSPDQEDFLSHLLA</sequence>